<comment type="subcellular location">
    <subcellularLocation>
        <location evidence="1">Cell membrane</location>
        <topology evidence="1">Multi-pass membrane protein</topology>
    </subcellularLocation>
</comment>
<dbReference type="PANTHER" id="PTHR42865:SF7">
    <property type="entry name" value="PROTON_GLUTAMATE-ASPARTATE SYMPORTER"/>
    <property type="match status" value="1"/>
</dbReference>
<feature type="region of interest" description="Disordered" evidence="7">
    <location>
        <begin position="1"/>
        <end position="34"/>
    </location>
</feature>
<evidence type="ECO:0000313" key="9">
    <source>
        <dbReference type="EMBL" id="EZP81208.1"/>
    </source>
</evidence>
<dbReference type="AlphaFoldDB" id="A0A031JWM2"/>
<dbReference type="GO" id="GO:0015293">
    <property type="term" value="F:symporter activity"/>
    <property type="evidence" value="ECO:0007669"/>
    <property type="project" value="UniProtKB-KW"/>
</dbReference>
<evidence type="ECO:0000256" key="2">
    <source>
        <dbReference type="ARBA" id="ARBA00022448"/>
    </source>
</evidence>
<dbReference type="InterPro" id="IPR036458">
    <property type="entry name" value="Na:dicarbo_symporter_sf"/>
</dbReference>
<keyword evidence="2" id="KW-0813">Transport</keyword>
<dbReference type="PANTHER" id="PTHR42865">
    <property type="entry name" value="PROTON/GLUTAMATE-ASPARTATE SYMPORTER"/>
    <property type="match status" value="1"/>
</dbReference>
<dbReference type="Gene3D" id="1.10.3860.10">
    <property type="entry name" value="Sodium:dicarboxylate symporter"/>
    <property type="match status" value="1"/>
</dbReference>
<evidence type="ECO:0000256" key="7">
    <source>
        <dbReference type="SAM" id="MobiDB-lite"/>
    </source>
</evidence>
<dbReference type="eggNOG" id="COG1301">
    <property type="taxonomic scope" value="Bacteria"/>
</dbReference>
<feature type="transmembrane region" description="Helical" evidence="8">
    <location>
        <begin position="197"/>
        <end position="215"/>
    </location>
</feature>
<feature type="transmembrane region" description="Helical" evidence="8">
    <location>
        <begin position="380"/>
        <end position="398"/>
    </location>
</feature>
<comment type="caution">
    <text evidence="9">The sequence shown here is derived from an EMBL/GenBank/DDBJ whole genome shotgun (WGS) entry which is preliminary data.</text>
</comment>
<dbReference type="Pfam" id="PF00375">
    <property type="entry name" value="SDF"/>
    <property type="match status" value="1"/>
</dbReference>
<reference evidence="9 10" key="1">
    <citation type="submission" date="2014-03" db="EMBL/GenBank/DDBJ databases">
        <title>Whole genome sequence of Novosphingobium resinovorum KF1.</title>
        <authorList>
            <person name="Gan H.M."/>
            <person name="Gan H.Y."/>
            <person name="Chew T.H."/>
            <person name="Savka M.A."/>
        </authorList>
    </citation>
    <scope>NUCLEOTIDE SEQUENCE [LARGE SCALE GENOMIC DNA]</scope>
    <source>
        <strain evidence="9 10">KF1</strain>
    </source>
</reference>
<evidence type="ECO:0000256" key="3">
    <source>
        <dbReference type="ARBA" id="ARBA00022475"/>
    </source>
</evidence>
<evidence type="ECO:0000256" key="4">
    <source>
        <dbReference type="ARBA" id="ARBA00022692"/>
    </source>
</evidence>
<dbReference type="PATRIC" id="fig|158500.4.peg.2936"/>
<sequence>MPRSDFVSQKAGDVRRQTEGMDQASETSDSAPGRTRHNRLQLRILAGFVLGLGSGLLTYTLAPDAAWIAPLVEYVTMPIGQIFLRLLFMLVLPLLFSALVIGIAEMGEIRALRKVGVATLVYTLIVSGIAVAISLALVNILRPGEGVDRQAAQELLARGADSAGSILQTSAKSTTGVDAVLALVPSNVITAMSENDILAVMFFALFFGIGLLLVQSPRTETLKDAIEGVFEVAMKLIGIVIQLAPIAIFCFMFNLSAQFGWDLLGKLAAFAGVVLLALGLQMFGVYPLLLAFIARRNPIAFFRSTREVSLLAFSTASSNATLPTSLRVADEELRLPNKVARFVLTIGATANQNGTAMFEGVTVLFLAQFFGVDLSLGQQLYVMVICILAGIGTAGVPAGSLPVVALILGSVGVPPEGIGLIIGVDRFLDMCRTTLNVIGDLVCATVISAVSAPDRAAPVRTRTT</sequence>
<feature type="transmembrane region" description="Helical" evidence="8">
    <location>
        <begin position="236"/>
        <end position="255"/>
    </location>
</feature>
<proteinExistence type="predicted"/>
<dbReference type="Proteomes" id="UP000024329">
    <property type="component" value="Unassembled WGS sequence"/>
</dbReference>
<feature type="transmembrane region" description="Helical" evidence="8">
    <location>
        <begin position="82"/>
        <end position="103"/>
    </location>
</feature>
<organism evidence="9 10">
    <name type="scientific">Novosphingobium resinovorum</name>
    <dbReference type="NCBI Taxonomy" id="158500"/>
    <lineage>
        <taxon>Bacteria</taxon>
        <taxon>Pseudomonadati</taxon>
        <taxon>Pseudomonadota</taxon>
        <taxon>Alphaproteobacteria</taxon>
        <taxon>Sphingomonadales</taxon>
        <taxon>Sphingomonadaceae</taxon>
        <taxon>Novosphingobium</taxon>
    </lineage>
</organism>
<dbReference type="GO" id="GO:0006835">
    <property type="term" value="P:dicarboxylic acid transport"/>
    <property type="evidence" value="ECO:0007669"/>
    <property type="project" value="TreeGrafter"/>
</dbReference>
<dbReference type="SUPFAM" id="SSF118215">
    <property type="entry name" value="Proton glutamate symport protein"/>
    <property type="match status" value="1"/>
</dbReference>
<dbReference type="EMBL" id="JFYZ01000013">
    <property type="protein sequence ID" value="EZP81208.1"/>
    <property type="molecule type" value="Genomic_DNA"/>
</dbReference>
<evidence type="ECO:0000256" key="5">
    <source>
        <dbReference type="ARBA" id="ARBA00022989"/>
    </source>
</evidence>
<protein>
    <submittedName>
        <fullName evidence="9">Glutamate-aspartate carrier protein</fullName>
    </submittedName>
</protein>
<dbReference type="InterPro" id="IPR001991">
    <property type="entry name" value="Na-dicarboxylate_symporter"/>
</dbReference>
<evidence type="ECO:0000256" key="6">
    <source>
        <dbReference type="ARBA" id="ARBA00023136"/>
    </source>
</evidence>
<keyword evidence="4 8" id="KW-0812">Transmembrane</keyword>
<feature type="transmembrane region" description="Helical" evidence="8">
    <location>
        <begin position="44"/>
        <end position="62"/>
    </location>
</feature>
<keyword evidence="6 8" id="KW-0472">Membrane</keyword>
<feature type="transmembrane region" description="Helical" evidence="8">
    <location>
        <begin position="115"/>
        <end position="138"/>
    </location>
</feature>
<evidence type="ECO:0000256" key="1">
    <source>
        <dbReference type="ARBA" id="ARBA00004651"/>
    </source>
</evidence>
<gene>
    <name evidence="9" type="ORF">BV97_02869</name>
</gene>
<name>A0A031JWM2_9SPHN</name>
<feature type="transmembrane region" description="Helical" evidence="8">
    <location>
        <begin position="267"/>
        <end position="294"/>
    </location>
</feature>
<dbReference type="PRINTS" id="PR00173">
    <property type="entry name" value="EDTRNSPORT"/>
</dbReference>
<evidence type="ECO:0000256" key="8">
    <source>
        <dbReference type="SAM" id="Phobius"/>
    </source>
</evidence>
<evidence type="ECO:0000313" key="10">
    <source>
        <dbReference type="Proteomes" id="UP000024329"/>
    </source>
</evidence>
<accession>A0A031JWM2</accession>
<keyword evidence="3" id="KW-1003">Cell membrane</keyword>
<keyword evidence="5 8" id="KW-1133">Transmembrane helix</keyword>
<feature type="transmembrane region" description="Helical" evidence="8">
    <location>
        <begin position="404"/>
        <end position="424"/>
    </location>
</feature>
<dbReference type="GO" id="GO:0005886">
    <property type="term" value="C:plasma membrane"/>
    <property type="evidence" value="ECO:0007669"/>
    <property type="project" value="UniProtKB-SubCell"/>
</dbReference>